<feature type="transmembrane region" description="Helical" evidence="1">
    <location>
        <begin position="21"/>
        <end position="43"/>
    </location>
</feature>
<dbReference type="Proteomes" id="UP000245627">
    <property type="component" value="Unassembled WGS sequence"/>
</dbReference>
<protein>
    <recommendedName>
        <fullName evidence="2">PH domain-containing protein</fullName>
    </recommendedName>
</protein>
<dbReference type="EMBL" id="QDKG01000003">
    <property type="protein sequence ID" value="PVH25402.1"/>
    <property type="molecule type" value="Genomic_DNA"/>
</dbReference>
<reference evidence="3 4" key="1">
    <citation type="submission" date="2018-04" db="EMBL/GenBank/DDBJ databases">
        <title>Sphingobacterium cortibacter sp. nov.</title>
        <authorList>
            <person name="Li Y."/>
        </authorList>
    </citation>
    <scope>NUCLEOTIDE SEQUENCE [LARGE SCALE GENOMIC DNA]</scope>
    <source>
        <strain evidence="3 4">2c-3</strain>
    </source>
</reference>
<evidence type="ECO:0000259" key="2">
    <source>
        <dbReference type="Pfam" id="PF26566"/>
    </source>
</evidence>
<evidence type="ECO:0000313" key="4">
    <source>
        <dbReference type="Proteomes" id="UP000245627"/>
    </source>
</evidence>
<proteinExistence type="predicted"/>
<accession>A0A2T8HJB3</accession>
<name>A0A2T8HJB3_9SPHI</name>
<keyword evidence="1" id="KW-0812">Transmembrane</keyword>
<keyword evidence="4" id="KW-1185">Reference proteome</keyword>
<feature type="transmembrane region" description="Helical" evidence="1">
    <location>
        <begin position="49"/>
        <end position="67"/>
    </location>
</feature>
<dbReference type="Pfam" id="PF26566">
    <property type="entry name" value="PH_40"/>
    <property type="match status" value="1"/>
</dbReference>
<sequence>MREKLELYCNWKTEYYAMRSLIFATVFWMPMCFVFIFCIPDFFCFAGMFVSYLLLFFIPTIIIHSNYEKYSKHKRLIIESNLLNFDGKAIEFSSIKEINARGTGSALGFYYFAGVIDMSEYYYLEIKTDNDEKIILTSLLSKDLLKIIRDRVPSVEINLQHSIYPIVRD</sequence>
<evidence type="ECO:0000313" key="3">
    <source>
        <dbReference type="EMBL" id="PVH25402.1"/>
    </source>
</evidence>
<keyword evidence="1" id="KW-1133">Transmembrane helix</keyword>
<comment type="caution">
    <text evidence="3">The sequence shown here is derived from an EMBL/GenBank/DDBJ whole genome shotgun (WGS) entry which is preliminary data.</text>
</comment>
<keyword evidence="1" id="KW-0472">Membrane</keyword>
<gene>
    <name evidence="3" type="ORF">DC487_10850</name>
</gene>
<dbReference type="AlphaFoldDB" id="A0A2T8HJB3"/>
<feature type="domain" description="PH" evidence="2">
    <location>
        <begin position="22"/>
        <end position="142"/>
    </location>
</feature>
<dbReference type="InterPro" id="IPR058916">
    <property type="entry name" value="PH_40"/>
</dbReference>
<evidence type="ECO:0000256" key="1">
    <source>
        <dbReference type="SAM" id="Phobius"/>
    </source>
</evidence>
<organism evidence="3 4">
    <name type="scientific">Sphingobacterium corticibacter</name>
    <dbReference type="NCBI Taxonomy" id="2171749"/>
    <lineage>
        <taxon>Bacteria</taxon>
        <taxon>Pseudomonadati</taxon>
        <taxon>Bacteroidota</taxon>
        <taxon>Sphingobacteriia</taxon>
        <taxon>Sphingobacteriales</taxon>
        <taxon>Sphingobacteriaceae</taxon>
        <taxon>Sphingobacterium</taxon>
    </lineage>
</organism>